<gene>
    <name evidence="6" type="ORF">PBV87_08980</name>
</gene>
<dbReference type="Gene3D" id="1.10.287.1490">
    <property type="match status" value="1"/>
</dbReference>
<feature type="coiled-coil region" evidence="2">
    <location>
        <begin position="136"/>
        <end position="190"/>
    </location>
</feature>
<comment type="similarity">
    <text evidence="1">Belongs to the membrane fusion protein (MFP) (TC 8.A.1) family.</text>
</comment>
<evidence type="ECO:0000259" key="4">
    <source>
        <dbReference type="Pfam" id="PF25917"/>
    </source>
</evidence>
<dbReference type="GO" id="GO:0015562">
    <property type="term" value="F:efflux transmembrane transporter activity"/>
    <property type="evidence" value="ECO:0007669"/>
    <property type="project" value="TreeGrafter"/>
</dbReference>
<feature type="domain" description="YknX-like C-terminal permuted SH3-like" evidence="5">
    <location>
        <begin position="338"/>
        <end position="408"/>
    </location>
</feature>
<dbReference type="Pfam" id="PF25989">
    <property type="entry name" value="YknX_C"/>
    <property type="match status" value="1"/>
</dbReference>
<dbReference type="Gene3D" id="2.40.50.100">
    <property type="match status" value="1"/>
</dbReference>
<dbReference type="RefSeq" id="WP_271011971.1">
    <property type="nucleotide sequence ID" value="NZ_JAQIFT010000040.1"/>
</dbReference>
<dbReference type="InterPro" id="IPR006143">
    <property type="entry name" value="RND_pump_MFP"/>
</dbReference>
<evidence type="ECO:0000256" key="1">
    <source>
        <dbReference type="ARBA" id="ARBA00009477"/>
    </source>
</evidence>
<dbReference type="NCBIfam" id="TIGR01730">
    <property type="entry name" value="RND_mfp"/>
    <property type="match status" value="1"/>
</dbReference>
<name>A0AA42DMP2_9FIRM</name>
<keyword evidence="7" id="KW-1185">Reference proteome</keyword>
<dbReference type="Proteomes" id="UP001169242">
    <property type="component" value="Unassembled WGS sequence"/>
</dbReference>
<dbReference type="InterPro" id="IPR058625">
    <property type="entry name" value="MdtA-like_BSH"/>
</dbReference>
<dbReference type="PANTHER" id="PTHR30469:SF15">
    <property type="entry name" value="HLYD FAMILY OF SECRETION PROTEINS"/>
    <property type="match status" value="1"/>
</dbReference>
<dbReference type="Pfam" id="PF25917">
    <property type="entry name" value="BSH_RND"/>
    <property type="match status" value="1"/>
</dbReference>
<evidence type="ECO:0000259" key="5">
    <source>
        <dbReference type="Pfam" id="PF25989"/>
    </source>
</evidence>
<dbReference type="InterPro" id="IPR058637">
    <property type="entry name" value="YknX-like_C"/>
</dbReference>
<dbReference type="PANTHER" id="PTHR30469">
    <property type="entry name" value="MULTIDRUG RESISTANCE PROTEIN MDTA"/>
    <property type="match status" value="1"/>
</dbReference>
<feature type="domain" description="Multidrug resistance protein MdtA-like barrel-sandwich hybrid" evidence="4">
    <location>
        <begin position="68"/>
        <end position="237"/>
    </location>
</feature>
<keyword evidence="3" id="KW-0472">Membrane</keyword>
<keyword evidence="3" id="KW-0812">Transmembrane</keyword>
<dbReference type="Gene3D" id="2.40.420.20">
    <property type="match status" value="1"/>
</dbReference>
<dbReference type="Gene3D" id="2.40.30.170">
    <property type="match status" value="1"/>
</dbReference>
<comment type="caution">
    <text evidence="6">The sequence shown here is derived from an EMBL/GenBank/DDBJ whole genome shotgun (WGS) entry which is preliminary data.</text>
</comment>
<evidence type="ECO:0000313" key="6">
    <source>
        <dbReference type="EMBL" id="MDA3731607.1"/>
    </source>
</evidence>
<proteinExistence type="inferred from homology"/>
<feature type="transmembrane region" description="Helical" evidence="3">
    <location>
        <begin position="7"/>
        <end position="25"/>
    </location>
</feature>
<evidence type="ECO:0000256" key="2">
    <source>
        <dbReference type="SAM" id="Coils"/>
    </source>
</evidence>
<dbReference type="GO" id="GO:1990281">
    <property type="term" value="C:efflux pump complex"/>
    <property type="evidence" value="ECO:0007669"/>
    <property type="project" value="TreeGrafter"/>
</dbReference>
<keyword evidence="2" id="KW-0175">Coiled coil</keyword>
<reference evidence="6" key="1">
    <citation type="journal article" date="2023" name="Int. J. Syst. Evol. Microbiol.">
        <title>&lt;i&gt;Holtiella tumoricola&lt;/i&gt; gen. nov. sp. nov., isolated from a human clinical sample.</title>
        <authorList>
            <person name="Allen-Vercoe E."/>
            <person name="Daigneault M.C."/>
            <person name="Vancuren S.J."/>
            <person name="Cochrane K."/>
            <person name="O'Neal L.L."/>
            <person name="Sankaranarayanan K."/>
            <person name="Lawson P.A."/>
        </authorList>
    </citation>
    <scope>NUCLEOTIDE SEQUENCE</scope>
    <source>
        <strain evidence="6">CC70A</strain>
    </source>
</reference>
<dbReference type="EMBL" id="JAQIFT010000040">
    <property type="protein sequence ID" value="MDA3731607.1"/>
    <property type="molecule type" value="Genomic_DNA"/>
</dbReference>
<organism evidence="6 7">
    <name type="scientific">Holtiella tumoricola</name>
    <dbReference type="NCBI Taxonomy" id="3018743"/>
    <lineage>
        <taxon>Bacteria</taxon>
        <taxon>Bacillati</taxon>
        <taxon>Bacillota</taxon>
        <taxon>Clostridia</taxon>
        <taxon>Lachnospirales</taxon>
        <taxon>Cellulosilyticaceae</taxon>
        <taxon>Holtiella</taxon>
    </lineage>
</organism>
<keyword evidence="3" id="KW-1133">Transmembrane helix</keyword>
<sequence>MKRQSIVGYTTLVIIIVSFVFLYWMRTRPPEVNAILESKCIPVTTYTVTEREIATYQNYSGKLQSGEEAKIIPQVLSKVVAIHVKEGDLVNIGDALMDLDTTTLNNQIQSASEGIEKLKSFNETLESGGEKLASILQDIDHQIADIESHLDRLEKEQSTMYAGTTYKKNMTALESELESLKMLKQTLTAITPNTTDSIDRLDALEDGYQMLIGMESQYHLTSPLNGRIVAVNAKTGEVPNFLAPSFIITGTENLKLSLAVPKEHLTYFQDVSPLIVEVFTLKGEPLNLEGRVEEVHNEPDAKTGLYAVNIVMPNPNLPLDTTSFGKVHIPLLTKSNACVIPKDAIMRTQNENYIYILSSTLPNTVEKRTVRIGIENDDEIEIIEGLIKGDIIILDGNAYLQDGDTVEVVSPLETHSSTTW</sequence>
<evidence type="ECO:0000256" key="3">
    <source>
        <dbReference type="SAM" id="Phobius"/>
    </source>
</evidence>
<accession>A0AA42DMP2</accession>
<evidence type="ECO:0000313" key="7">
    <source>
        <dbReference type="Proteomes" id="UP001169242"/>
    </source>
</evidence>
<protein>
    <submittedName>
        <fullName evidence="6">Efflux RND transporter periplasmic adaptor subunit</fullName>
    </submittedName>
</protein>
<dbReference type="AlphaFoldDB" id="A0AA42DMP2"/>